<evidence type="ECO:0000313" key="5">
    <source>
        <dbReference type="EMBL" id="MCC2118236.1"/>
    </source>
</evidence>
<comment type="similarity">
    <text evidence="1">Belongs to the LytR/CpsA/Psr (LCP) family.</text>
</comment>
<keyword evidence="3" id="KW-0812">Transmembrane</keyword>
<dbReference type="Proteomes" id="UP001197795">
    <property type="component" value="Unassembled WGS sequence"/>
</dbReference>
<keyword evidence="3" id="KW-0472">Membrane</keyword>
<dbReference type="NCBIfam" id="TIGR00350">
    <property type="entry name" value="lytR_cpsA_psr"/>
    <property type="match status" value="1"/>
</dbReference>
<dbReference type="Gene3D" id="3.40.630.190">
    <property type="entry name" value="LCP protein"/>
    <property type="match status" value="1"/>
</dbReference>
<organism evidence="5 6">
    <name type="scientific">Waltera acetigignens</name>
    <dbReference type="NCBI Taxonomy" id="2981769"/>
    <lineage>
        <taxon>Bacteria</taxon>
        <taxon>Bacillati</taxon>
        <taxon>Bacillota</taxon>
        <taxon>Clostridia</taxon>
        <taxon>Lachnospirales</taxon>
        <taxon>Lachnospiraceae</taxon>
        <taxon>Waltera</taxon>
    </lineage>
</organism>
<accession>A0AAE3A0H7</accession>
<evidence type="ECO:0000313" key="6">
    <source>
        <dbReference type="Proteomes" id="UP001197795"/>
    </source>
</evidence>
<dbReference type="RefSeq" id="WP_118502320.1">
    <property type="nucleotide sequence ID" value="NZ_JAJEPV010000002.1"/>
</dbReference>
<dbReference type="Pfam" id="PF03816">
    <property type="entry name" value="LytR_cpsA_psr"/>
    <property type="match status" value="1"/>
</dbReference>
<comment type="caution">
    <text evidence="5">The sequence shown here is derived from an EMBL/GenBank/DDBJ whole genome shotgun (WGS) entry which is preliminary data.</text>
</comment>
<sequence length="410" mass="44951">MATNSNNNGGNGQRPAGSGRKPSGSAQRPTGQRPAGSGQRPAGSGQRTGAANGQKRMSAKQRAAKKRKKVIIFGIEIVVILFMVALLYLVMTHTSNEGPKVTVLETEELQIPEEVQQDETMKGYMNIALFGVDATKESLLYKGSRSDSIMIASINMDTGDIKLVSVYRDTYLNIGTDSYQKCNAAYSYGGAEQAVKMLNMNLDMDITNFVTVGYKGLSEVIDGLGGIYIDVDSEEIKHINNYQIGIAEVLKCDYTPVTETGMQLLNGLQATAYCRIRYTAGNDFKRAARQREVIQAIEDQAKKADYATLSKVFNSAIDDIYTSLDSKDILDLLGNISNYRIVDEGGFPEETMRDTGNIGAKGSCVIPVNLESNVVWLHQFLFDDANYSVTSNVKEYSNKIESDTSPYMNK</sequence>
<dbReference type="PANTHER" id="PTHR33392">
    <property type="entry name" value="POLYISOPRENYL-TEICHOIC ACID--PEPTIDOGLYCAN TEICHOIC ACID TRANSFERASE TAGU"/>
    <property type="match status" value="1"/>
</dbReference>
<feature type="transmembrane region" description="Helical" evidence="3">
    <location>
        <begin position="70"/>
        <end position="91"/>
    </location>
</feature>
<name>A0AAE3A0H7_9FIRM</name>
<feature type="region of interest" description="Disordered" evidence="2">
    <location>
        <begin position="1"/>
        <end position="61"/>
    </location>
</feature>
<protein>
    <submittedName>
        <fullName evidence="5">LCP family protein</fullName>
    </submittedName>
</protein>
<dbReference type="EMBL" id="JAJEPV010000002">
    <property type="protein sequence ID" value="MCC2118236.1"/>
    <property type="molecule type" value="Genomic_DNA"/>
</dbReference>
<reference evidence="5 6" key="1">
    <citation type="submission" date="2021-10" db="EMBL/GenBank/DDBJ databases">
        <title>Anaerobic single-cell dispensing facilitates the cultivation of human gut bacteria.</title>
        <authorList>
            <person name="Afrizal A."/>
        </authorList>
    </citation>
    <scope>NUCLEOTIDE SEQUENCE [LARGE SCALE GENOMIC DNA]</scope>
    <source>
        <strain evidence="5 6">CLA-AA-H273</strain>
    </source>
</reference>
<evidence type="ECO:0000259" key="4">
    <source>
        <dbReference type="Pfam" id="PF03816"/>
    </source>
</evidence>
<feature type="domain" description="Cell envelope-related transcriptional attenuator" evidence="4">
    <location>
        <begin position="145"/>
        <end position="302"/>
    </location>
</feature>
<dbReference type="InterPro" id="IPR004474">
    <property type="entry name" value="LytR_CpsA_psr"/>
</dbReference>
<proteinExistence type="inferred from homology"/>
<keyword evidence="3" id="KW-1133">Transmembrane helix</keyword>
<keyword evidence="6" id="KW-1185">Reference proteome</keyword>
<evidence type="ECO:0000256" key="1">
    <source>
        <dbReference type="ARBA" id="ARBA00006068"/>
    </source>
</evidence>
<evidence type="ECO:0000256" key="3">
    <source>
        <dbReference type="SAM" id="Phobius"/>
    </source>
</evidence>
<gene>
    <name evidence="5" type="ORF">LKD75_01285</name>
</gene>
<dbReference type="InterPro" id="IPR050922">
    <property type="entry name" value="LytR/CpsA/Psr_CW_biosynth"/>
</dbReference>
<dbReference type="PANTHER" id="PTHR33392:SF6">
    <property type="entry name" value="POLYISOPRENYL-TEICHOIC ACID--PEPTIDOGLYCAN TEICHOIC ACID TRANSFERASE TAGU"/>
    <property type="match status" value="1"/>
</dbReference>
<evidence type="ECO:0000256" key="2">
    <source>
        <dbReference type="SAM" id="MobiDB-lite"/>
    </source>
</evidence>
<dbReference type="AlphaFoldDB" id="A0AAE3A0H7"/>